<sequence length="644" mass="68359">MHDTPARLDSRGQRAVVDLLARVESGDQISAEDVRSLLGPVDDGVVVRAQRAAAGFGRLRRRDGELSALIASTRDLVDVRDVQALLRKLVDRAHDLVSTDVTYLSVYDETTDELFVRASRGTVSPRFQRLRVPAGMGIASRVVHTRSPQWTADYGAEDDLDHDPEIDAAVGEERLRSLLGVPMAANGEILGVLFAADRSTRSFASDEIALLSAFADHAAVILHTARLFSAVTDAADRAEDAQSRAERHLEAMNASARVHERLTALVLSGHGPREVAATLAESLGRPVAIADRELRPVAATADGGGRWWRQGRLVAPAVRAAERSRASGHCAPVGAEGLDVVAAAIAGSELLGLLLVGVGPAALTDVERRTIERSGQIVALLTMQREALTDAEERVRGELALDLVSGSTDMGALERRAAARGIVLDQPWSGVVVPVPDQARHPLLRALSSASGRWLVAAQGEGVAVLVPGGDPGAAARQVHRSRGTREEGPLLAVASRVTGPADIGAALAEAWECAGLLPALGVADGAYEADDYAPYLAMFGTDGARALAFVDRMIGPVVDWDLHHRTELAATIAAYADGGGSVSRAARSLFVHPNTVKQRLERVTALLGPDWRSPDPMFRVAVAARLHRLRSARNGHVNADPVV</sequence>
<reference evidence="3 4" key="1">
    <citation type="submission" date="2023-08" db="EMBL/GenBank/DDBJ databases">
        <authorList>
            <person name="Girao M."/>
            <person name="Carvalho M.F."/>
        </authorList>
    </citation>
    <scope>NUCLEOTIDE SEQUENCE [LARGE SCALE GENOMIC DNA]</scope>
    <source>
        <strain evidence="3 4">CT-R113</strain>
    </source>
</reference>
<dbReference type="InterPro" id="IPR051448">
    <property type="entry name" value="CdaR-like_regulators"/>
</dbReference>
<proteinExistence type="inferred from homology"/>
<evidence type="ECO:0000313" key="3">
    <source>
        <dbReference type="EMBL" id="MEE2041095.1"/>
    </source>
</evidence>
<keyword evidence="4" id="KW-1185">Reference proteome</keyword>
<dbReference type="EMBL" id="JAUZMY010000041">
    <property type="protein sequence ID" value="MEE2041095.1"/>
    <property type="molecule type" value="Genomic_DNA"/>
</dbReference>
<dbReference type="Pfam" id="PF17853">
    <property type="entry name" value="GGDEF_2"/>
    <property type="match status" value="1"/>
</dbReference>
<dbReference type="InterPro" id="IPR025736">
    <property type="entry name" value="PucR_C-HTH_dom"/>
</dbReference>
<dbReference type="RefSeq" id="WP_330094857.1">
    <property type="nucleotide sequence ID" value="NZ_JAUZMY010000041.1"/>
</dbReference>
<dbReference type="InterPro" id="IPR003018">
    <property type="entry name" value="GAF"/>
</dbReference>
<dbReference type="InterPro" id="IPR042070">
    <property type="entry name" value="PucR_C-HTH_sf"/>
</dbReference>
<comment type="similarity">
    <text evidence="1">Belongs to the CdaR family.</text>
</comment>
<dbReference type="InterPro" id="IPR029016">
    <property type="entry name" value="GAF-like_dom_sf"/>
</dbReference>
<protein>
    <submittedName>
        <fullName evidence="3">Helix-turn-helix domain-containing protein</fullName>
    </submittedName>
</protein>
<dbReference type="Pfam" id="PF13556">
    <property type="entry name" value="HTH_30"/>
    <property type="match status" value="1"/>
</dbReference>
<feature type="domain" description="GAF" evidence="2">
    <location>
        <begin position="81"/>
        <end position="232"/>
    </location>
</feature>
<evidence type="ECO:0000313" key="4">
    <source>
        <dbReference type="Proteomes" id="UP001356095"/>
    </source>
</evidence>
<name>A0ABU7KFT7_9ACTN</name>
<dbReference type="Proteomes" id="UP001356095">
    <property type="component" value="Unassembled WGS sequence"/>
</dbReference>
<dbReference type="SUPFAM" id="SSF55781">
    <property type="entry name" value="GAF domain-like"/>
    <property type="match status" value="1"/>
</dbReference>
<dbReference type="Gene3D" id="1.10.10.2840">
    <property type="entry name" value="PucR C-terminal helix-turn-helix domain"/>
    <property type="match status" value="1"/>
</dbReference>
<dbReference type="Gene3D" id="3.30.450.40">
    <property type="match status" value="1"/>
</dbReference>
<dbReference type="SMART" id="SM00065">
    <property type="entry name" value="GAF"/>
    <property type="match status" value="1"/>
</dbReference>
<accession>A0ABU7KFT7</accession>
<evidence type="ECO:0000256" key="1">
    <source>
        <dbReference type="ARBA" id="ARBA00006754"/>
    </source>
</evidence>
<comment type="caution">
    <text evidence="3">The sequence shown here is derived from an EMBL/GenBank/DDBJ whole genome shotgun (WGS) entry which is preliminary data.</text>
</comment>
<dbReference type="InterPro" id="IPR041522">
    <property type="entry name" value="CdaR_GGDEF"/>
</dbReference>
<evidence type="ECO:0000259" key="2">
    <source>
        <dbReference type="SMART" id="SM00065"/>
    </source>
</evidence>
<dbReference type="Pfam" id="PF13185">
    <property type="entry name" value="GAF_2"/>
    <property type="match status" value="1"/>
</dbReference>
<organism evidence="3 4">
    <name type="scientific">Nocardiopsis codii</name>
    <dbReference type="NCBI Taxonomy" id="3065942"/>
    <lineage>
        <taxon>Bacteria</taxon>
        <taxon>Bacillati</taxon>
        <taxon>Actinomycetota</taxon>
        <taxon>Actinomycetes</taxon>
        <taxon>Streptosporangiales</taxon>
        <taxon>Nocardiopsidaceae</taxon>
        <taxon>Nocardiopsis</taxon>
    </lineage>
</organism>
<dbReference type="PANTHER" id="PTHR33744">
    <property type="entry name" value="CARBOHYDRATE DIACID REGULATOR"/>
    <property type="match status" value="1"/>
</dbReference>
<gene>
    <name evidence="3" type="ORF">Q8791_28115</name>
</gene>
<dbReference type="PANTHER" id="PTHR33744:SF1">
    <property type="entry name" value="DNA-BINDING TRANSCRIPTIONAL ACTIVATOR ADER"/>
    <property type="match status" value="1"/>
</dbReference>